<dbReference type="CDD" id="cd08422">
    <property type="entry name" value="PBP2_CrgA_like"/>
    <property type="match status" value="1"/>
</dbReference>
<dbReference type="PANTHER" id="PTHR30537">
    <property type="entry name" value="HTH-TYPE TRANSCRIPTIONAL REGULATOR"/>
    <property type="match status" value="1"/>
</dbReference>
<dbReference type="Gene3D" id="3.40.190.290">
    <property type="match status" value="1"/>
</dbReference>
<name>A0A0H5H1G5_YEREN</name>
<dbReference type="EMBL" id="CGBR01000001">
    <property type="protein sequence ID" value="CFQ49885.1"/>
    <property type="molecule type" value="Genomic_DNA"/>
</dbReference>
<keyword evidence="2" id="KW-0678">Repressor</keyword>
<accession>A0A0H5H1G5</accession>
<proteinExistence type="inferred from homology"/>
<protein>
    <submittedName>
        <fullName evidence="7">LysR family transcriptional regulator</fullName>
    </submittedName>
</protein>
<dbReference type="Pfam" id="PF03466">
    <property type="entry name" value="LysR_substrate"/>
    <property type="match status" value="1"/>
</dbReference>
<keyword evidence="5" id="KW-0804">Transcription</keyword>
<dbReference type="PRINTS" id="PR00039">
    <property type="entry name" value="HTHLYSR"/>
</dbReference>
<evidence type="ECO:0000313" key="8">
    <source>
        <dbReference type="Proteomes" id="UP000048841"/>
    </source>
</evidence>
<dbReference type="GO" id="GO:0006351">
    <property type="term" value="P:DNA-templated transcription"/>
    <property type="evidence" value="ECO:0007669"/>
    <property type="project" value="TreeGrafter"/>
</dbReference>
<dbReference type="FunFam" id="3.40.190.290:FF:000001">
    <property type="entry name" value="Transcriptional regulator, LysR family"/>
    <property type="match status" value="1"/>
</dbReference>
<dbReference type="InterPro" id="IPR005119">
    <property type="entry name" value="LysR_subst-bd"/>
</dbReference>
<evidence type="ECO:0000256" key="4">
    <source>
        <dbReference type="ARBA" id="ARBA00023125"/>
    </source>
</evidence>
<dbReference type="InterPro" id="IPR000847">
    <property type="entry name" value="LysR_HTH_N"/>
</dbReference>
<organism evidence="7 8">
    <name type="scientific">Yersinia enterocolitica</name>
    <dbReference type="NCBI Taxonomy" id="630"/>
    <lineage>
        <taxon>Bacteria</taxon>
        <taxon>Pseudomonadati</taxon>
        <taxon>Pseudomonadota</taxon>
        <taxon>Gammaproteobacteria</taxon>
        <taxon>Enterobacterales</taxon>
        <taxon>Yersiniaceae</taxon>
        <taxon>Yersinia</taxon>
    </lineage>
</organism>
<reference evidence="7 8" key="1">
    <citation type="submission" date="2015-03" db="EMBL/GenBank/DDBJ databases">
        <authorList>
            <person name="Murphy D."/>
        </authorList>
    </citation>
    <scope>NUCLEOTIDE SEQUENCE [LARGE SCALE GENOMIC DNA]</scope>
    <source>
        <strain evidence="7 8">IP26249</strain>
    </source>
</reference>
<keyword evidence="3" id="KW-0805">Transcription regulation</keyword>
<dbReference type="Pfam" id="PF00126">
    <property type="entry name" value="HTH_1"/>
    <property type="match status" value="1"/>
</dbReference>
<evidence type="ECO:0000259" key="6">
    <source>
        <dbReference type="PROSITE" id="PS50931"/>
    </source>
</evidence>
<dbReference type="Proteomes" id="UP000048841">
    <property type="component" value="Unassembled WGS sequence"/>
</dbReference>
<dbReference type="AlphaFoldDB" id="A0A0H5H1G5"/>
<dbReference type="InterPro" id="IPR036390">
    <property type="entry name" value="WH_DNA-bd_sf"/>
</dbReference>
<gene>
    <name evidence="7" type="primary">dmlR_1</name>
    <name evidence="7" type="ORF">ERS137941_00029</name>
</gene>
<dbReference type="RefSeq" id="WP_023160501.1">
    <property type="nucleotide sequence ID" value="NZ_CGBR01000001.1"/>
</dbReference>
<dbReference type="PANTHER" id="PTHR30537:SF21">
    <property type="entry name" value="HTH-TYPE TRANSCRIPTIONAL REGULATOR SINR-RELATED"/>
    <property type="match status" value="1"/>
</dbReference>
<dbReference type="PROSITE" id="PS50931">
    <property type="entry name" value="HTH_LYSR"/>
    <property type="match status" value="1"/>
</dbReference>
<evidence type="ECO:0000256" key="2">
    <source>
        <dbReference type="ARBA" id="ARBA00022491"/>
    </source>
</evidence>
<feature type="domain" description="HTH lysR-type" evidence="6">
    <location>
        <begin position="2"/>
        <end position="59"/>
    </location>
</feature>
<dbReference type="GO" id="GO:0043565">
    <property type="term" value="F:sequence-specific DNA binding"/>
    <property type="evidence" value="ECO:0007669"/>
    <property type="project" value="TreeGrafter"/>
</dbReference>
<comment type="similarity">
    <text evidence="1">Belongs to the LysR transcriptional regulatory family.</text>
</comment>
<dbReference type="Gene3D" id="1.10.10.10">
    <property type="entry name" value="Winged helix-like DNA-binding domain superfamily/Winged helix DNA-binding domain"/>
    <property type="match status" value="1"/>
</dbReference>
<sequence>MISFSDLDVFVRTVDCGSLSEAARRLNITPAAASIAVKRLESQLGVRLLVRSTRSLRLTEEGISYLDSARIALGALIEGEQAIQRKMTGLSGVLQLSAPSDFGRNLLVNWLNDFKQQHPHIQLHLLLNDRHADLFREPVDIALRFGVPTDSSLVALPILSHHRRMLCASPAYLARNGVPQTPAQLVNHQSVLYQRNGRLYNQWRLIRQDDIQEVTMSGEYISDDGEIARRWALAGLGIANKAAIDVIADIRAGCLVQVLPDWQGEILPLNLLCPHRSQVSERVRGLQTFLQQRCREWMGTYGDS</sequence>
<evidence type="ECO:0000313" key="7">
    <source>
        <dbReference type="EMBL" id="CFQ49885.1"/>
    </source>
</evidence>
<dbReference type="FunFam" id="1.10.10.10:FF:000001">
    <property type="entry name" value="LysR family transcriptional regulator"/>
    <property type="match status" value="1"/>
</dbReference>
<dbReference type="InterPro" id="IPR036388">
    <property type="entry name" value="WH-like_DNA-bd_sf"/>
</dbReference>
<dbReference type="SUPFAM" id="SSF53850">
    <property type="entry name" value="Periplasmic binding protein-like II"/>
    <property type="match status" value="1"/>
</dbReference>
<dbReference type="SUPFAM" id="SSF46785">
    <property type="entry name" value="Winged helix' DNA-binding domain"/>
    <property type="match status" value="1"/>
</dbReference>
<evidence type="ECO:0000256" key="3">
    <source>
        <dbReference type="ARBA" id="ARBA00023015"/>
    </source>
</evidence>
<keyword evidence="4" id="KW-0238">DNA-binding</keyword>
<evidence type="ECO:0000256" key="1">
    <source>
        <dbReference type="ARBA" id="ARBA00009437"/>
    </source>
</evidence>
<evidence type="ECO:0000256" key="5">
    <source>
        <dbReference type="ARBA" id="ARBA00023163"/>
    </source>
</evidence>
<dbReference type="InterPro" id="IPR058163">
    <property type="entry name" value="LysR-type_TF_proteobact-type"/>
</dbReference>
<dbReference type="GO" id="GO:0003700">
    <property type="term" value="F:DNA-binding transcription factor activity"/>
    <property type="evidence" value="ECO:0007669"/>
    <property type="project" value="InterPro"/>
</dbReference>